<dbReference type="RefSeq" id="WP_380496719.1">
    <property type="nucleotide sequence ID" value="NZ_JBHMCX010000020.1"/>
</dbReference>
<reference evidence="1 2" key="1">
    <citation type="submission" date="2022-06" db="EMBL/GenBank/DDBJ databases">
        <title>Genomic Encyclopedia of Archaeal and Bacterial Type Strains, Phase II (KMG-II): from individual species to whole genera.</title>
        <authorList>
            <person name="Goeker M."/>
        </authorList>
    </citation>
    <scope>NUCLEOTIDE SEQUENCE [LARGE SCALE GENOMIC DNA]</scope>
    <source>
        <strain evidence="1 2">DSM 40477</strain>
    </source>
</reference>
<accession>A0ABT1HWI0</accession>
<sequence length="135" mass="15170">MQVLVTELTPLVWHAVRGEGIGRDQAEDVVAKVWLSVWRRANRIRTPQQLVESLITLAVTESERVLRTPSSRPPSFSVSDRVTGVARGGNAAGDKGRLRQLARRWDTLRREIGRRNQVDPVPERLVAQLHASVVH</sequence>
<dbReference type="Proteomes" id="UP001205311">
    <property type="component" value="Unassembled WGS sequence"/>
</dbReference>
<protein>
    <submittedName>
        <fullName evidence="1">Uncharacterized protein</fullName>
    </submittedName>
</protein>
<comment type="caution">
    <text evidence="1">The sequence shown here is derived from an EMBL/GenBank/DDBJ whole genome shotgun (WGS) entry which is preliminary data.</text>
</comment>
<dbReference type="Gene3D" id="1.10.1740.10">
    <property type="match status" value="1"/>
</dbReference>
<evidence type="ECO:0000313" key="2">
    <source>
        <dbReference type="Proteomes" id="UP001205311"/>
    </source>
</evidence>
<name>A0ABT1HWI0_STRSD</name>
<dbReference type="EMBL" id="JAMTCP010000020">
    <property type="protein sequence ID" value="MCP2259864.1"/>
    <property type="molecule type" value="Genomic_DNA"/>
</dbReference>
<proteinExistence type="predicted"/>
<dbReference type="InterPro" id="IPR013325">
    <property type="entry name" value="RNA_pol_sigma_r2"/>
</dbReference>
<organism evidence="1 2">
    <name type="scientific">Streptoalloteichus tenebrarius (strain ATCC 17920 / DSM 40477 / JCM 4838 / CBS 697.72 / NBRC 16177 / NCIMB 11028 / NRRL B-12390 / A12253. 1 / ISP 5477)</name>
    <name type="common">Streptomyces tenebrarius</name>
    <dbReference type="NCBI Taxonomy" id="1933"/>
    <lineage>
        <taxon>Bacteria</taxon>
        <taxon>Bacillati</taxon>
        <taxon>Actinomycetota</taxon>
        <taxon>Actinomycetes</taxon>
        <taxon>Pseudonocardiales</taxon>
        <taxon>Pseudonocardiaceae</taxon>
        <taxon>Streptoalloteichus</taxon>
    </lineage>
</organism>
<evidence type="ECO:0000313" key="1">
    <source>
        <dbReference type="EMBL" id="MCP2259864.1"/>
    </source>
</evidence>
<dbReference type="SUPFAM" id="SSF88946">
    <property type="entry name" value="Sigma2 domain of RNA polymerase sigma factors"/>
    <property type="match status" value="1"/>
</dbReference>
<gene>
    <name evidence="1" type="ORF">LX15_003573</name>
</gene>
<keyword evidence="2" id="KW-1185">Reference proteome</keyword>